<protein>
    <submittedName>
        <fullName evidence="1">Uncharacterized protein</fullName>
    </submittedName>
</protein>
<reference evidence="1" key="1">
    <citation type="submission" date="2020-08" db="EMBL/GenBank/DDBJ databases">
        <title>Multicomponent nature underlies the extraordinary mechanical properties of spider dragline silk.</title>
        <authorList>
            <person name="Kono N."/>
            <person name="Nakamura H."/>
            <person name="Mori M."/>
            <person name="Yoshida Y."/>
            <person name="Ohtoshi R."/>
            <person name="Malay A.D."/>
            <person name="Moran D.A.P."/>
            <person name="Tomita M."/>
            <person name="Numata K."/>
            <person name="Arakawa K."/>
        </authorList>
    </citation>
    <scope>NUCLEOTIDE SEQUENCE</scope>
</reference>
<accession>A0A8X6N9X7</accession>
<sequence length="96" mass="11138">MSLPPRVDSFRVLQWNASALSQSKRMELLMTLHEKEIDVFSIMKANLASENLKYCPLKRYSLYVFPKFRQIARGILISVKKELTADFRIIKAMGTD</sequence>
<comment type="caution">
    <text evidence="1">The sequence shown here is derived from an EMBL/GenBank/DDBJ whole genome shotgun (WGS) entry which is preliminary data.</text>
</comment>
<evidence type="ECO:0000313" key="2">
    <source>
        <dbReference type="Proteomes" id="UP000887013"/>
    </source>
</evidence>
<organism evidence="1 2">
    <name type="scientific">Nephila pilipes</name>
    <name type="common">Giant wood spider</name>
    <name type="synonym">Nephila maculata</name>
    <dbReference type="NCBI Taxonomy" id="299642"/>
    <lineage>
        <taxon>Eukaryota</taxon>
        <taxon>Metazoa</taxon>
        <taxon>Ecdysozoa</taxon>
        <taxon>Arthropoda</taxon>
        <taxon>Chelicerata</taxon>
        <taxon>Arachnida</taxon>
        <taxon>Araneae</taxon>
        <taxon>Araneomorphae</taxon>
        <taxon>Entelegynae</taxon>
        <taxon>Araneoidea</taxon>
        <taxon>Nephilidae</taxon>
        <taxon>Nephila</taxon>
    </lineage>
</organism>
<proteinExistence type="predicted"/>
<gene>
    <name evidence="1" type="ORF">NPIL_305311</name>
</gene>
<dbReference type="Proteomes" id="UP000887013">
    <property type="component" value="Unassembled WGS sequence"/>
</dbReference>
<dbReference type="AlphaFoldDB" id="A0A8X6N9X7"/>
<dbReference type="OrthoDB" id="6433392at2759"/>
<name>A0A8X6N9X7_NEPPI</name>
<keyword evidence="2" id="KW-1185">Reference proteome</keyword>
<dbReference type="EMBL" id="BMAW01102198">
    <property type="protein sequence ID" value="GFT03126.1"/>
    <property type="molecule type" value="Genomic_DNA"/>
</dbReference>
<evidence type="ECO:0000313" key="1">
    <source>
        <dbReference type="EMBL" id="GFT03126.1"/>
    </source>
</evidence>